<sequence>MQFKALFLAAALTAQSVYAMASTQQGQIQQNEKNMQSEQSTQIHQLEELAHTIHTQQMAQDGILLIGAPTLNASVITSTLNSVSDFFSTTGTAISAITSTTLVQQLPNIIASLSSLSGTLVTNVGSIITTPVIGVFSLADQQAIFTAFTQLVSANTQLINAFLGPNGIVSNSLLRGPIAVVLNLIERTVVNLAGAIIARIPAFAQQSQTLLSSIHASLALTLSV</sequence>
<dbReference type="EMBL" id="BLZH01000004">
    <property type="protein sequence ID" value="GFP55005.1"/>
    <property type="molecule type" value="Genomic_DNA"/>
</dbReference>
<feature type="signal peptide" evidence="1">
    <location>
        <begin position="1"/>
        <end position="19"/>
    </location>
</feature>
<proteinExistence type="predicted"/>
<organism evidence="2 3">
    <name type="scientific">Trichoderma asperellum</name>
    <name type="common">Filamentous fungus</name>
    <dbReference type="NCBI Taxonomy" id="101201"/>
    <lineage>
        <taxon>Eukaryota</taxon>
        <taxon>Fungi</taxon>
        <taxon>Dikarya</taxon>
        <taxon>Ascomycota</taxon>
        <taxon>Pezizomycotina</taxon>
        <taxon>Sordariomycetes</taxon>
        <taxon>Hypocreomycetidae</taxon>
        <taxon>Hypocreales</taxon>
        <taxon>Hypocreaceae</taxon>
        <taxon>Trichoderma</taxon>
    </lineage>
</organism>
<reference evidence="2 3" key="1">
    <citation type="submission" date="2020-07" db="EMBL/GenBank/DDBJ databases">
        <title>Trichoderma asperellum IC-1 whole genome shotgun sequence.</title>
        <authorList>
            <person name="Kanamasa S."/>
            <person name="Takahashi H."/>
        </authorList>
    </citation>
    <scope>NUCLEOTIDE SEQUENCE [LARGE SCALE GENOMIC DNA]</scope>
    <source>
        <strain evidence="2 3">IC-1</strain>
    </source>
</reference>
<evidence type="ECO:0000313" key="2">
    <source>
        <dbReference type="EMBL" id="GFP55005.1"/>
    </source>
</evidence>
<accession>A0A6V8QRM5</accession>
<name>A0A6V8QRM5_TRIAP</name>
<gene>
    <name evidence="2" type="ORF">TASIC1_0004063000</name>
</gene>
<dbReference type="Proteomes" id="UP000517252">
    <property type="component" value="Unassembled WGS sequence"/>
</dbReference>
<keyword evidence="1" id="KW-0732">Signal</keyword>
<dbReference type="OrthoDB" id="4896123at2759"/>
<evidence type="ECO:0000256" key="1">
    <source>
        <dbReference type="SAM" id="SignalP"/>
    </source>
</evidence>
<feature type="chain" id="PRO_5028488737" evidence="1">
    <location>
        <begin position="20"/>
        <end position="224"/>
    </location>
</feature>
<dbReference type="AlphaFoldDB" id="A0A6V8QRM5"/>
<protein>
    <submittedName>
        <fullName evidence="2">Uncharacterized protein</fullName>
    </submittedName>
</protein>
<evidence type="ECO:0000313" key="3">
    <source>
        <dbReference type="Proteomes" id="UP000517252"/>
    </source>
</evidence>
<comment type="caution">
    <text evidence="2">The sequence shown here is derived from an EMBL/GenBank/DDBJ whole genome shotgun (WGS) entry which is preliminary data.</text>
</comment>